<feature type="chain" id="PRO_5011649511" evidence="1">
    <location>
        <begin position="21"/>
        <end position="127"/>
    </location>
</feature>
<evidence type="ECO:0000256" key="1">
    <source>
        <dbReference type="SAM" id="SignalP"/>
    </source>
</evidence>
<gene>
    <name evidence="2" type="ORF">SAMN05216466_111247</name>
</gene>
<dbReference type="Proteomes" id="UP000199706">
    <property type="component" value="Unassembled WGS sequence"/>
</dbReference>
<evidence type="ECO:0000313" key="3">
    <source>
        <dbReference type="Proteomes" id="UP000199706"/>
    </source>
</evidence>
<name>A0A1G8E2C7_9BURK</name>
<sequence length="127" mass="13780">MFGNLAVAFIFFSIAGSAFADGYARPVVMTGVTQMSDTAELHFAAAPENTGTLVILGDHTKTPKQTYRFVYSVPAQHSAVDPAVNLDFGDKQKLTILCDPRSDNCMSTGYVTMGTATFSMLWKVTQR</sequence>
<feature type="signal peptide" evidence="1">
    <location>
        <begin position="1"/>
        <end position="20"/>
    </location>
</feature>
<organism evidence="2 3">
    <name type="scientific">Paraburkholderia phenazinium</name>
    <dbReference type="NCBI Taxonomy" id="60549"/>
    <lineage>
        <taxon>Bacteria</taxon>
        <taxon>Pseudomonadati</taxon>
        <taxon>Pseudomonadota</taxon>
        <taxon>Betaproteobacteria</taxon>
        <taxon>Burkholderiales</taxon>
        <taxon>Burkholderiaceae</taxon>
        <taxon>Paraburkholderia</taxon>
    </lineage>
</organism>
<evidence type="ECO:0000313" key="2">
    <source>
        <dbReference type="EMBL" id="SDH64011.1"/>
    </source>
</evidence>
<reference evidence="2 3" key="1">
    <citation type="submission" date="2016-10" db="EMBL/GenBank/DDBJ databases">
        <authorList>
            <person name="de Groot N.N."/>
        </authorList>
    </citation>
    <scope>NUCLEOTIDE SEQUENCE [LARGE SCALE GENOMIC DNA]</scope>
    <source>
        <strain evidence="2 3">LMG 2247</strain>
    </source>
</reference>
<protein>
    <submittedName>
        <fullName evidence="2">Uncharacterized protein</fullName>
    </submittedName>
</protein>
<proteinExistence type="predicted"/>
<dbReference type="AlphaFoldDB" id="A0A1G8E2C7"/>
<dbReference type="RefSeq" id="WP_090687184.1">
    <property type="nucleotide sequence ID" value="NZ_CADERL010000017.1"/>
</dbReference>
<accession>A0A1G8E2C7</accession>
<dbReference type="EMBL" id="FNCJ01000011">
    <property type="protein sequence ID" value="SDH64011.1"/>
    <property type="molecule type" value="Genomic_DNA"/>
</dbReference>
<dbReference type="OrthoDB" id="9006602at2"/>
<keyword evidence="1" id="KW-0732">Signal</keyword>